<dbReference type="Proteomes" id="UP000078544">
    <property type="component" value="Unassembled WGS sequence"/>
</dbReference>
<dbReference type="STRING" id="1081109.A0A168E3S1"/>
<accession>A0A168E3S1</accession>
<keyword evidence="3" id="KW-1185">Reference proteome</keyword>
<evidence type="ECO:0000313" key="2">
    <source>
        <dbReference type="EMBL" id="KZZ98386.1"/>
    </source>
</evidence>
<feature type="transmembrane region" description="Helical" evidence="1">
    <location>
        <begin position="59"/>
        <end position="81"/>
    </location>
</feature>
<sequence length="175" mass="19552">MASPDFRKFLLAAPLLSSTGTILFAWDQHLFFNIFTHPELEKRSNSILPAYWRLLFPRGLAQVVSLLGITTWTSIAAIVWNRPLLAKKGALPWYAATAGLALGHLVYVPLVAPLIKYMVDDEGGRSLERKREEPANGNVDAQKKWLGWHMMRTLTTDLGAWLCCVVAVGKTFSLD</sequence>
<gene>
    <name evidence="2" type="ORF">AAL_02904</name>
</gene>
<reference evidence="2 3" key="1">
    <citation type="journal article" date="2016" name="Genome Biol. Evol.">
        <title>Divergent and convergent evolution of fungal pathogenicity.</title>
        <authorList>
            <person name="Shang Y."/>
            <person name="Xiao G."/>
            <person name="Zheng P."/>
            <person name="Cen K."/>
            <person name="Zhan S."/>
            <person name="Wang C."/>
        </authorList>
    </citation>
    <scope>NUCLEOTIDE SEQUENCE [LARGE SCALE GENOMIC DNA]</scope>
    <source>
        <strain evidence="2 3">RCEF 2490</strain>
    </source>
</reference>
<dbReference type="OrthoDB" id="1523883at2759"/>
<name>A0A168E3S1_9HYPO</name>
<protein>
    <recommendedName>
        <fullName evidence="4">Integral membrane protein</fullName>
    </recommendedName>
</protein>
<dbReference type="AlphaFoldDB" id="A0A168E3S1"/>
<evidence type="ECO:0000256" key="1">
    <source>
        <dbReference type="SAM" id="Phobius"/>
    </source>
</evidence>
<organism evidence="2 3">
    <name type="scientific">Moelleriella libera RCEF 2490</name>
    <dbReference type="NCBI Taxonomy" id="1081109"/>
    <lineage>
        <taxon>Eukaryota</taxon>
        <taxon>Fungi</taxon>
        <taxon>Dikarya</taxon>
        <taxon>Ascomycota</taxon>
        <taxon>Pezizomycotina</taxon>
        <taxon>Sordariomycetes</taxon>
        <taxon>Hypocreomycetidae</taxon>
        <taxon>Hypocreales</taxon>
        <taxon>Clavicipitaceae</taxon>
        <taxon>Moelleriella</taxon>
    </lineage>
</organism>
<evidence type="ECO:0008006" key="4">
    <source>
        <dbReference type="Google" id="ProtNLM"/>
    </source>
</evidence>
<comment type="caution">
    <text evidence="2">The sequence shown here is derived from an EMBL/GenBank/DDBJ whole genome shotgun (WGS) entry which is preliminary data.</text>
</comment>
<keyword evidence="1" id="KW-1133">Transmembrane helix</keyword>
<evidence type="ECO:0000313" key="3">
    <source>
        <dbReference type="Proteomes" id="UP000078544"/>
    </source>
</evidence>
<feature type="transmembrane region" description="Helical" evidence="1">
    <location>
        <begin position="93"/>
        <end position="115"/>
    </location>
</feature>
<keyword evidence="1" id="KW-0812">Transmembrane</keyword>
<keyword evidence="1" id="KW-0472">Membrane</keyword>
<proteinExistence type="predicted"/>
<dbReference type="EMBL" id="AZGY01000005">
    <property type="protein sequence ID" value="KZZ98386.1"/>
    <property type="molecule type" value="Genomic_DNA"/>
</dbReference>